<gene>
    <name evidence="5" type="ORF">GUITHDRAFT_101048</name>
</gene>
<evidence type="ECO:0000259" key="4">
    <source>
        <dbReference type="SMART" id="SM00479"/>
    </source>
</evidence>
<dbReference type="Pfam" id="PF12627">
    <property type="entry name" value="PolyA_pol_RNAbd"/>
    <property type="match status" value="1"/>
</dbReference>
<evidence type="ECO:0000256" key="2">
    <source>
        <dbReference type="ARBA" id="ARBA00022801"/>
    </source>
</evidence>
<reference evidence="5 7" key="1">
    <citation type="journal article" date="2012" name="Nature">
        <title>Algal genomes reveal evolutionary mosaicism and the fate of nucleomorphs.</title>
        <authorList>
            <consortium name="DOE Joint Genome Institute"/>
            <person name="Curtis B.A."/>
            <person name="Tanifuji G."/>
            <person name="Burki F."/>
            <person name="Gruber A."/>
            <person name="Irimia M."/>
            <person name="Maruyama S."/>
            <person name="Arias M.C."/>
            <person name="Ball S.G."/>
            <person name="Gile G.H."/>
            <person name="Hirakawa Y."/>
            <person name="Hopkins J.F."/>
            <person name="Kuo A."/>
            <person name="Rensing S.A."/>
            <person name="Schmutz J."/>
            <person name="Symeonidi A."/>
            <person name="Elias M."/>
            <person name="Eveleigh R.J."/>
            <person name="Herman E.K."/>
            <person name="Klute M.J."/>
            <person name="Nakayama T."/>
            <person name="Obornik M."/>
            <person name="Reyes-Prieto A."/>
            <person name="Armbrust E.V."/>
            <person name="Aves S.J."/>
            <person name="Beiko R.G."/>
            <person name="Coutinho P."/>
            <person name="Dacks J.B."/>
            <person name="Durnford D.G."/>
            <person name="Fast N.M."/>
            <person name="Green B.R."/>
            <person name="Grisdale C.J."/>
            <person name="Hempel F."/>
            <person name="Henrissat B."/>
            <person name="Hoppner M.P."/>
            <person name="Ishida K."/>
            <person name="Kim E."/>
            <person name="Koreny L."/>
            <person name="Kroth P.G."/>
            <person name="Liu Y."/>
            <person name="Malik S.B."/>
            <person name="Maier U.G."/>
            <person name="McRose D."/>
            <person name="Mock T."/>
            <person name="Neilson J.A."/>
            <person name="Onodera N.T."/>
            <person name="Poole A.M."/>
            <person name="Pritham E.J."/>
            <person name="Richards T.A."/>
            <person name="Rocap G."/>
            <person name="Roy S.W."/>
            <person name="Sarai C."/>
            <person name="Schaack S."/>
            <person name="Shirato S."/>
            <person name="Slamovits C.H."/>
            <person name="Spencer D.F."/>
            <person name="Suzuki S."/>
            <person name="Worden A.Z."/>
            <person name="Zauner S."/>
            <person name="Barry K."/>
            <person name="Bell C."/>
            <person name="Bharti A.K."/>
            <person name="Crow J.A."/>
            <person name="Grimwood J."/>
            <person name="Kramer R."/>
            <person name="Lindquist E."/>
            <person name="Lucas S."/>
            <person name="Salamov A."/>
            <person name="McFadden G.I."/>
            <person name="Lane C.E."/>
            <person name="Keeling P.J."/>
            <person name="Gray M.W."/>
            <person name="Grigoriev I.V."/>
            <person name="Archibald J.M."/>
        </authorList>
    </citation>
    <scope>NUCLEOTIDE SEQUENCE</scope>
    <source>
        <strain evidence="5 7">CCMP2712</strain>
    </source>
</reference>
<reference evidence="6" key="3">
    <citation type="submission" date="2015-06" db="UniProtKB">
        <authorList>
            <consortium name="EnsemblProtists"/>
        </authorList>
    </citation>
    <scope>IDENTIFICATION</scope>
</reference>
<evidence type="ECO:0000313" key="6">
    <source>
        <dbReference type="EnsemblProtists" id="EKX53346"/>
    </source>
</evidence>
<dbReference type="SUPFAM" id="SSF53098">
    <property type="entry name" value="Ribonuclease H-like"/>
    <property type="match status" value="1"/>
</dbReference>
<dbReference type="SMART" id="SM00479">
    <property type="entry name" value="EXOIII"/>
    <property type="match status" value="1"/>
</dbReference>
<dbReference type="CDD" id="cd06133">
    <property type="entry name" value="ERI-1_3'hExo_like"/>
    <property type="match status" value="1"/>
</dbReference>
<dbReference type="Proteomes" id="UP000011087">
    <property type="component" value="Unassembled WGS sequence"/>
</dbReference>
<dbReference type="AlphaFoldDB" id="L1JXR0"/>
<dbReference type="eggNOG" id="KOG0542">
    <property type="taxonomic scope" value="Eukaryota"/>
</dbReference>
<keyword evidence="3" id="KW-0269">Exonuclease</keyword>
<sequence>MPWEIDLATTLEPSEMLRLFPRALDTGSQYGTVTIRKGGVSVEATTYSIVSLTTCSFRLRADGTYGYAETSLSMRWRCFSRPLALDLILLQHDVKQSILRAVGDAKERLREDGLRAMRAYRFMDGKSGQRHADESLRVALRGSSKLLARVSKERIWTEFSKILAGPRAPLVVRRMAEDEVLSSVTLLPVSPRGLRALECLSCKDLPLWAEQATEMESSHKVQVAQYDKQLTGRQSYKEDVLMNPKPPKKPQPHSHYAFIDFEATCDDRRGEVGEKEAEAMPGFSPSEIIEFPVVLVESASGKVDSAPEFKEVLANMLDWLAELGLPEGSVMFATDGDWDLRSMLPRQCELAEVPQPVALQRWVDIRRVFSETLKTGNKGLMSMCQALGINFVGQAHSGICDARNIARVGLVLMQEHDAVLSSNSQIKELDSSRKEQTVEEAATYDEQRESSICARMSLLVAHVGFAELEDALRRMKLSRDEMRRVRTHVKLLGFLPHPRSPGELRRYRAILGSQLVKIQLKLEAAWAAADESEEKEKKMRLVEDVERELSALPPLKAPNSPQPLVSGTWLMKVGGVAPGPLVGRLKDYLHYCQVDQDLETPEQVQQVFHDIELLARDMDQLSYSAHLEGLPRLQWPPA</sequence>
<dbReference type="GeneID" id="17310142"/>
<keyword evidence="2" id="KW-0378">Hydrolase</keyword>
<dbReference type="Gene3D" id="1.10.3090.10">
    <property type="entry name" value="cca-adding enzyme, domain 2"/>
    <property type="match status" value="1"/>
</dbReference>
<dbReference type="PANTHER" id="PTHR23044:SF61">
    <property type="entry name" value="3'-5' EXORIBONUCLEASE 1-RELATED"/>
    <property type="match status" value="1"/>
</dbReference>
<feature type="domain" description="Exonuclease" evidence="4">
    <location>
        <begin position="255"/>
        <end position="418"/>
    </location>
</feature>
<accession>L1JXR0</accession>
<evidence type="ECO:0000313" key="7">
    <source>
        <dbReference type="Proteomes" id="UP000011087"/>
    </source>
</evidence>
<keyword evidence="1" id="KW-0540">Nuclease</keyword>
<dbReference type="InterPro" id="IPR036397">
    <property type="entry name" value="RNaseH_sf"/>
</dbReference>
<dbReference type="RefSeq" id="XP_005840326.1">
    <property type="nucleotide sequence ID" value="XM_005840269.1"/>
</dbReference>
<keyword evidence="7" id="KW-1185">Reference proteome</keyword>
<dbReference type="STRING" id="905079.L1JXR0"/>
<evidence type="ECO:0000313" key="5">
    <source>
        <dbReference type="EMBL" id="EKX53346.1"/>
    </source>
</evidence>
<dbReference type="eggNOG" id="KOG2159">
    <property type="taxonomic scope" value="Eukaryota"/>
</dbReference>
<name>L1JXR0_GUITC</name>
<dbReference type="InterPro" id="IPR051274">
    <property type="entry name" value="3-5_Exoribonuclease"/>
</dbReference>
<dbReference type="InterPro" id="IPR012337">
    <property type="entry name" value="RNaseH-like_sf"/>
</dbReference>
<dbReference type="EnsemblProtists" id="EKX53346">
    <property type="protein sequence ID" value="EKX53346"/>
    <property type="gene ID" value="GUITHDRAFT_101048"/>
</dbReference>
<dbReference type="InterPro" id="IPR032828">
    <property type="entry name" value="PolyA_RNA-bd"/>
</dbReference>
<dbReference type="InterPro" id="IPR047201">
    <property type="entry name" value="ERI-1_3'hExo-like"/>
</dbReference>
<evidence type="ECO:0000256" key="1">
    <source>
        <dbReference type="ARBA" id="ARBA00022722"/>
    </source>
</evidence>
<proteinExistence type="predicted"/>
<dbReference type="OMA" id="CHEGTRV"/>
<dbReference type="HOGENOM" id="CLU_429283_0_0_1"/>
<organism evidence="5">
    <name type="scientific">Guillardia theta (strain CCMP2712)</name>
    <name type="common">Cryptophyte</name>
    <dbReference type="NCBI Taxonomy" id="905079"/>
    <lineage>
        <taxon>Eukaryota</taxon>
        <taxon>Cryptophyceae</taxon>
        <taxon>Pyrenomonadales</taxon>
        <taxon>Geminigeraceae</taxon>
        <taxon>Guillardia</taxon>
    </lineage>
</organism>
<dbReference type="KEGG" id="gtt:GUITHDRAFT_101048"/>
<dbReference type="GO" id="GO:0000175">
    <property type="term" value="F:3'-5'-RNA exonuclease activity"/>
    <property type="evidence" value="ECO:0007669"/>
    <property type="project" value="InterPro"/>
</dbReference>
<evidence type="ECO:0000256" key="3">
    <source>
        <dbReference type="ARBA" id="ARBA00022839"/>
    </source>
</evidence>
<dbReference type="GO" id="GO:0003676">
    <property type="term" value="F:nucleic acid binding"/>
    <property type="evidence" value="ECO:0007669"/>
    <property type="project" value="InterPro"/>
</dbReference>
<dbReference type="Pfam" id="PF00929">
    <property type="entry name" value="RNase_T"/>
    <property type="match status" value="1"/>
</dbReference>
<protein>
    <recommendedName>
        <fullName evidence="4">Exonuclease domain-containing protein</fullName>
    </recommendedName>
</protein>
<dbReference type="SUPFAM" id="SSF81891">
    <property type="entry name" value="Poly A polymerase C-terminal region-like"/>
    <property type="match status" value="2"/>
</dbReference>
<dbReference type="PANTHER" id="PTHR23044">
    <property type="entry name" value="3'-5' EXONUCLEASE ERI1-RELATED"/>
    <property type="match status" value="1"/>
</dbReference>
<dbReference type="OrthoDB" id="448399at2759"/>
<reference evidence="7" key="2">
    <citation type="submission" date="2012-11" db="EMBL/GenBank/DDBJ databases">
        <authorList>
            <person name="Kuo A."/>
            <person name="Curtis B.A."/>
            <person name="Tanifuji G."/>
            <person name="Burki F."/>
            <person name="Gruber A."/>
            <person name="Irimia M."/>
            <person name="Maruyama S."/>
            <person name="Arias M.C."/>
            <person name="Ball S.G."/>
            <person name="Gile G.H."/>
            <person name="Hirakawa Y."/>
            <person name="Hopkins J.F."/>
            <person name="Rensing S.A."/>
            <person name="Schmutz J."/>
            <person name="Symeonidi A."/>
            <person name="Elias M."/>
            <person name="Eveleigh R.J."/>
            <person name="Herman E.K."/>
            <person name="Klute M.J."/>
            <person name="Nakayama T."/>
            <person name="Obornik M."/>
            <person name="Reyes-Prieto A."/>
            <person name="Armbrust E.V."/>
            <person name="Aves S.J."/>
            <person name="Beiko R.G."/>
            <person name="Coutinho P."/>
            <person name="Dacks J.B."/>
            <person name="Durnford D.G."/>
            <person name="Fast N.M."/>
            <person name="Green B.R."/>
            <person name="Grisdale C."/>
            <person name="Hempe F."/>
            <person name="Henrissat B."/>
            <person name="Hoppner M.P."/>
            <person name="Ishida K.-I."/>
            <person name="Kim E."/>
            <person name="Koreny L."/>
            <person name="Kroth P.G."/>
            <person name="Liu Y."/>
            <person name="Malik S.-B."/>
            <person name="Maier U.G."/>
            <person name="McRose D."/>
            <person name="Mock T."/>
            <person name="Neilson J.A."/>
            <person name="Onodera N.T."/>
            <person name="Poole A.M."/>
            <person name="Pritham E.J."/>
            <person name="Richards T.A."/>
            <person name="Rocap G."/>
            <person name="Roy S.W."/>
            <person name="Sarai C."/>
            <person name="Schaack S."/>
            <person name="Shirato S."/>
            <person name="Slamovits C.H."/>
            <person name="Spencer D.F."/>
            <person name="Suzuki S."/>
            <person name="Worden A.Z."/>
            <person name="Zauner S."/>
            <person name="Barry K."/>
            <person name="Bell C."/>
            <person name="Bharti A.K."/>
            <person name="Crow J.A."/>
            <person name="Grimwood J."/>
            <person name="Kramer R."/>
            <person name="Lindquist E."/>
            <person name="Lucas S."/>
            <person name="Salamov A."/>
            <person name="McFadden G.I."/>
            <person name="Lane C.E."/>
            <person name="Keeling P.J."/>
            <person name="Gray M.W."/>
            <person name="Grigoriev I.V."/>
            <person name="Archibald J.M."/>
        </authorList>
    </citation>
    <scope>NUCLEOTIDE SEQUENCE</scope>
    <source>
        <strain evidence="7">CCMP2712</strain>
    </source>
</reference>
<dbReference type="InterPro" id="IPR013520">
    <property type="entry name" value="Ribonucl_H"/>
</dbReference>
<dbReference type="EMBL" id="JH992970">
    <property type="protein sequence ID" value="EKX53346.1"/>
    <property type="molecule type" value="Genomic_DNA"/>
</dbReference>
<dbReference type="Gene3D" id="3.30.420.10">
    <property type="entry name" value="Ribonuclease H-like superfamily/Ribonuclease H"/>
    <property type="match status" value="2"/>
</dbReference>
<dbReference type="PaxDb" id="55529-EKX53346"/>